<reference evidence="2 3" key="1">
    <citation type="journal article" date="2024" name="Commun. Biol.">
        <title>Comparative genomic analysis of thermophilic fungi reveals convergent evolutionary adaptations and gene losses.</title>
        <authorList>
            <person name="Steindorff A.S."/>
            <person name="Aguilar-Pontes M.V."/>
            <person name="Robinson A.J."/>
            <person name="Andreopoulos B."/>
            <person name="LaButti K."/>
            <person name="Kuo A."/>
            <person name="Mondo S."/>
            <person name="Riley R."/>
            <person name="Otillar R."/>
            <person name="Haridas S."/>
            <person name="Lipzen A."/>
            <person name="Grimwood J."/>
            <person name="Schmutz J."/>
            <person name="Clum A."/>
            <person name="Reid I.D."/>
            <person name="Moisan M.C."/>
            <person name="Butler G."/>
            <person name="Nguyen T.T.M."/>
            <person name="Dewar K."/>
            <person name="Conant G."/>
            <person name="Drula E."/>
            <person name="Henrissat B."/>
            <person name="Hansel C."/>
            <person name="Singer S."/>
            <person name="Hutchinson M.I."/>
            <person name="de Vries R.P."/>
            <person name="Natvig D.O."/>
            <person name="Powell A.J."/>
            <person name="Tsang A."/>
            <person name="Grigoriev I.V."/>
        </authorList>
    </citation>
    <scope>NUCLEOTIDE SEQUENCE [LARGE SCALE GENOMIC DNA]</scope>
    <source>
        <strain evidence="2 3">ATCC 24622</strain>
    </source>
</reference>
<keyword evidence="3" id="KW-1185">Reference proteome</keyword>
<protein>
    <submittedName>
        <fullName evidence="2">Uncharacterized protein</fullName>
    </submittedName>
</protein>
<evidence type="ECO:0000256" key="1">
    <source>
        <dbReference type="SAM" id="MobiDB-lite"/>
    </source>
</evidence>
<evidence type="ECO:0000313" key="2">
    <source>
        <dbReference type="EMBL" id="KAL1856471.1"/>
    </source>
</evidence>
<dbReference type="Proteomes" id="UP001586593">
    <property type="component" value="Unassembled WGS sequence"/>
</dbReference>
<feature type="region of interest" description="Disordered" evidence="1">
    <location>
        <begin position="190"/>
        <end position="209"/>
    </location>
</feature>
<gene>
    <name evidence="2" type="ORF">VTK73DRAFT_8277</name>
</gene>
<dbReference type="EMBL" id="JAZHXJ010000591">
    <property type="protein sequence ID" value="KAL1856471.1"/>
    <property type="molecule type" value="Genomic_DNA"/>
</dbReference>
<sequence>MSACLDRACFSVLFLSLSVRIERHVPLEVSCRISFQSALFRLPSLDRGEYFHGARNLFCLVVSFLPFLSFFPPLSGTSSISLLFFDRLSRTYCLSAPHTSQVLRTQPFDHCSLSQPGGRDNLPDCCFAPGTTPLFQHSPFELSELGSGFYISPIFLGLSPAPWAALSLFSARHNEWTLVSSDTTCQTDDTQSCNRTASTVPDNNPLPPS</sequence>
<organism evidence="2 3">
    <name type="scientific">Phialemonium thermophilum</name>
    <dbReference type="NCBI Taxonomy" id="223376"/>
    <lineage>
        <taxon>Eukaryota</taxon>
        <taxon>Fungi</taxon>
        <taxon>Dikarya</taxon>
        <taxon>Ascomycota</taxon>
        <taxon>Pezizomycotina</taxon>
        <taxon>Sordariomycetes</taxon>
        <taxon>Sordariomycetidae</taxon>
        <taxon>Cephalothecales</taxon>
        <taxon>Cephalothecaceae</taxon>
        <taxon>Phialemonium</taxon>
    </lineage>
</organism>
<evidence type="ECO:0000313" key="3">
    <source>
        <dbReference type="Proteomes" id="UP001586593"/>
    </source>
</evidence>
<comment type="caution">
    <text evidence="2">The sequence shown here is derived from an EMBL/GenBank/DDBJ whole genome shotgun (WGS) entry which is preliminary data.</text>
</comment>
<proteinExistence type="predicted"/>
<name>A0ABR3W9Z4_9PEZI</name>
<accession>A0ABR3W9Z4</accession>